<reference evidence="8 9" key="1">
    <citation type="journal article" date="2021" name="Hortic Res">
        <title>The domestication of Cucurbita argyrosperma as revealed by the genome of its wild relative.</title>
        <authorList>
            <person name="Barrera-Redondo J."/>
            <person name="Sanchez-de la Vega G."/>
            <person name="Aguirre-Liguori J.A."/>
            <person name="Castellanos-Morales G."/>
            <person name="Gutierrez-Guerrero Y.T."/>
            <person name="Aguirre-Dugua X."/>
            <person name="Aguirre-Planter E."/>
            <person name="Tenaillon M.I."/>
            <person name="Lira-Saade R."/>
            <person name="Eguiarte L.E."/>
        </authorList>
    </citation>
    <scope>NUCLEOTIDE SEQUENCE [LARGE SCALE GENOMIC DNA]</scope>
    <source>
        <strain evidence="8">JBR-2021</strain>
    </source>
</reference>
<dbReference type="Pfam" id="PF00892">
    <property type="entry name" value="EamA"/>
    <property type="match status" value="2"/>
</dbReference>
<evidence type="ECO:0000256" key="4">
    <source>
        <dbReference type="ARBA" id="ARBA00022989"/>
    </source>
</evidence>
<dbReference type="PANTHER" id="PTHR31218">
    <property type="entry name" value="WAT1-RELATED PROTEIN"/>
    <property type="match status" value="1"/>
</dbReference>
<feature type="transmembrane region" description="Helical" evidence="6">
    <location>
        <begin position="337"/>
        <end position="356"/>
    </location>
</feature>
<feature type="transmembrane region" description="Helical" evidence="6">
    <location>
        <begin position="99"/>
        <end position="121"/>
    </location>
</feature>
<feature type="transmembrane region" description="Helical" evidence="6">
    <location>
        <begin position="216"/>
        <end position="236"/>
    </location>
</feature>
<accession>A0AAV6MG65</accession>
<evidence type="ECO:0000259" key="7">
    <source>
        <dbReference type="Pfam" id="PF00892"/>
    </source>
</evidence>
<dbReference type="AlphaFoldDB" id="A0AAV6MG65"/>
<feature type="domain" description="EamA" evidence="7">
    <location>
        <begin position="38"/>
        <end position="178"/>
    </location>
</feature>
<proteinExistence type="inferred from homology"/>
<feature type="non-terminal residue" evidence="8">
    <location>
        <position position="1"/>
    </location>
</feature>
<evidence type="ECO:0000256" key="3">
    <source>
        <dbReference type="ARBA" id="ARBA00022692"/>
    </source>
</evidence>
<comment type="caution">
    <text evidence="8">The sequence shown here is derived from an EMBL/GenBank/DDBJ whole genome shotgun (WGS) entry which is preliminary data.</text>
</comment>
<feature type="transmembrane region" description="Helical" evidence="6">
    <location>
        <begin position="127"/>
        <end position="148"/>
    </location>
</feature>
<feature type="transmembrane region" description="Helical" evidence="6">
    <location>
        <begin position="160"/>
        <end position="180"/>
    </location>
</feature>
<comment type="subcellular location">
    <subcellularLocation>
        <location evidence="1 6">Membrane</location>
        <topology evidence="1 6">Multi-pass membrane protein</topology>
    </subcellularLocation>
</comment>
<keyword evidence="5 6" id="KW-0472">Membrane</keyword>
<evidence type="ECO:0000256" key="5">
    <source>
        <dbReference type="ARBA" id="ARBA00023136"/>
    </source>
</evidence>
<evidence type="ECO:0000256" key="6">
    <source>
        <dbReference type="RuleBase" id="RU363077"/>
    </source>
</evidence>
<feature type="transmembrane region" description="Helical" evidence="6">
    <location>
        <begin position="312"/>
        <end position="331"/>
    </location>
</feature>
<evidence type="ECO:0000313" key="8">
    <source>
        <dbReference type="EMBL" id="KAG6580872.1"/>
    </source>
</evidence>
<comment type="similarity">
    <text evidence="2 6">Belongs to the drug/metabolite transporter (DMT) superfamily. Plant drug/metabolite exporter (P-DME) (TC 2.A.7.4) family.</text>
</comment>
<feature type="transmembrane region" description="Helical" evidence="6">
    <location>
        <begin position="248"/>
        <end position="269"/>
    </location>
</feature>
<feature type="transmembrane region" description="Helical" evidence="6">
    <location>
        <begin position="38"/>
        <end position="59"/>
    </location>
</feature>
<protein>
    <recommendedName>
        <fullName evidence="6">WAT1-related protein</fullName>
    </recommendedName>
</protein>
<evidence type="ECO:0000313" key="9">
    <source>
        <dbReference type="Proteomes" id="UP000685013"/>
    </source>
</evidence>
<dbReference type="InterPro" id="IPR000620">
    <property type="entry name" value="EamA_dom"/>
</dbReference>
<name>A0AAV6MG65_9ROSI</name>
<gene>
    <name evidence="8" type="ORF">SDJN03_20874</name>
</gene>
<feature type="transmembrane region" description="Helical" evidence="6">
    <location>
        <begin position="275"/>
        <end position="300"/>
    </location>
</feature>
<keyword evidence="9" id="KW-1185">Reference proteome</keyword>
<dbReference type="EMBL" id="JAGKQH010000014">
    <property type="protein sequence ID" value="KAG6580872.1"/>
    <property type="molecule type" value="Genomic_DNA"/>
</dbReference>
<organism evidence="8 9">
    <name type="scientific">Cucurbita argyrosperma subsp. sororia</name>
    <dbReference type="NCBI Taxonomy" id="37648"/>
    <lineage>
        <taxon>Eukaryota</taxon>
        <taxon>Viridiplantae</taxon>
        <taxon>Streptophyta</taxon>
        <taxon>Embryophyta</taxon>
        <taxon>Tracheophyta</taxon>
        <taxon>Spermatophyta</taxon>
        <taxon>Magnoliopsida</taxon>
        <taxon>eudicotyledons</taxon>
        <taxon>Gunneridae</taxon>
        <taxon>Pentapetalae</taxon>
        <taxon>rosids</taxon>
        <taxon>fabids</taxon>
        <taxon>Cucurbitales</taxon>
        <taxon>Cucurbitaceae</taxon>
        <taxon>Cucurbiteae</taxon>
        <taxon>Cucurbita</taxon>
    </lineage>
</organism>
<dbReference type="Proteomes" id="UP000685013">
    <property type="component" value="Chromosome 14"/>
</dbReference>
<feature type="transmembrane region" description="Helical" evidence="6">
    <location>
        <begin position="65"/>
        <end position="87"/>
    </location>
</feature>
<keyword evidence="4 6" id="KW-1133">Transmembrane helix</keyword>
<feature type="domain" description="EamA" evidence="7">
    <location>
        <begin position="218"/>
        <end position="356"/>
    </location>
</feature>
<sequence>MFLSFSSSPYHSFPVIHNKTSMGYLQSLGCLLQNAKPYIVVISLQFGYAGMNIISAISLNHGMSHYILVVYRHAFATVVMAPFALVFERKMRPKITLKIFAQLFVLALLGPLIDQNFYYLGIKMTSPTFACAISNTLPSMTFIMALLCRMEKLELKSVRCQAKVFGTIVTMVGAMLMTFYKGSVINFFWTGHGRHPNTPPTADAAAASNLHNDGKVIKGSIFLIIATLAWAAFFILQVITMRKYTAHLSLTTMVCFLGTLQAIVVTFAMEHRPHAWAIGWDMNLLAAAYAGIVTSGLAYYLQGLVMKTKGPVFVTAFCPMGTVVVAFMGSLILAEKIYVGGIIGAVLIAIGLYCVLWGKCKDVEDSAEAVKGEELPVKNEAIEATQKKEALVLSILPNMEKRPQHTNHPN</sequence>
<keyword evidence="3 6" id="KW-0812">Transmembrane</keyword>
<dbReference type="GO" id="GO:0016020">
    <property type="term" value="C:membrane"/>
    <property type="evidence" value="ECO:0007669"/>
    <property type="project" value="UniProtKB-SubCell"/>
</dbReference>
<dbReference type="GO" id="GO:0022857">
    <property type="term" value="F:transmembrane transporter activity"/>
    <property type="evidence" value="ECO:0007669"/>
    <property type="project" value="InterPro"/>
</dbReference>
<evidence type="ECO:0000256" key="2">
    <source>
        <dbReference type="ARBA" id="ARBA00007635"/>
    </source>
</evidence>
<dbReference type="InterPro" id="IPR030184">
    <property type="entry name" value="WAT1-related"/>
</dbReference>
<evidence type="ECO:0000256" key="1">
    <source>
        <dbReference type="ARBA" id="ARBA00004141"/>
    </source>
</evidence>